<accession>A0A840UFL4</accession>
<evidence type="ECO:0000313" key="3">
    <source>
        <dbReference type="EMBL" id="MBB5322270.1"/>
    </source>
</evidence>
<feature type="region of interest" description="Disordered" evidence="1">
    <location>
        <begin position="184"/>
        <end position="207"/>
    </location>
</feature>
<dbReference type="InterPro" id="IPR007813">
    <property type="entry name" value="PilN"/>
</dbReference>
<dbReference type="Proteomes" id="UP000591735">
    <property type="component" value="Unassembled WGS sequence"/>
</dbReference>
<gene>
    <name evidence="3" type="ORF">HNR38_002765</name>
</gene>
<dbReference type="Pfam" id="PF05137">
    <property type="entry name" value="PilN"/>
    <property type="match status" value="1"/>
</dbReference>
<keyword evidence="2" id="KW-0812">Transmembrane</keyword>
<evidence type="ECO:0000256" key="1">
    <source>
        <dbReference type="SAM" id="MobiDB-lite"/>
    </source>
</evidence>
<dbReference type="RefSeq" id="WP_183705268.1">
    <property type="nucleotide sequence ID" value="NZ_JACHFE010000007.1"/>
</dbReference>
<dbReference type="EMBL" id="JACHFE010000007">
    <property type="protein sequence ID" value="MBB5322270.1"/>
    <property type="molecule type" value="Genomic_DNA"/>
</dbReference>
<keyword evidence="2" id="KW-1133">Transmembrane helix</keyword>
<keyword evidence="2" id="KW-0472">Membrane</keyword>
<feature type="transmembrane region" description="Helical" evidence="2">
    <location>
        <begin position="21"/>
        <end position="42"/>
    </location>
</feature>
<keyword evidence="4" id="KW-1185">Reference proteome</keyword>
<name>A0A840UFL4_9GAMM</name>
<comment type="caution">
    <text evidence="3">The sequence shown here is derived from an EMBL/GenBank/DDBJ whole genome shotgun (WGS) entry which is preliminary data.</text>
</comment>
<evidence type="ECO:0000313" key="4">
    <source>
        <dbReference type="Proteomes" id="UP000591735"/>
    </source>
</evidence>
<proteinExistence type="predicted"/>
<protein>
    <submittedName>
        <fullName evidence="3">MSHA biogenesis protein MshI</fullName>
    </submittedName>
</protein>
<dbReference type="AlphaFoldDB" id="A0A840UFL4"/>
<evidence type="ECO:0000256" key="2">
    <source>
        <dbReference type="SAM" id="Phobius"/>
    </source>
</evidence>
<organism evidence="3 4">
    <name type="scientific">Marinobacter oulmenensis</name>
    <dbReference type="NCBI Taxonomy" id="643747"/>
    <lineage>
        <taxon>Bacteria</taxon>
        <taxon>Pseudomonadati</taxon>
        <taxon>Pseudomonadota</taxon>
        <taxon>Gammaproteobacteria</taxon>
        <taxon>Pseudomonadales</taxon>
        <taxon>Marinobacteraceae</taxon>
        <taxon>Marinobacter</taxon>
    </lineage>
</organism>
<reference evidence="3 4" key="1">
    <citation type="submission" date="2020-08" db="EMBL/GenBank/DDBJ databases">
        <title>Genomic Encyclopedia of Type Strains, Phase IV (KMG-IV): sequencing the most valuable type-strain genomes for metagenomic binning, comparative biology and taxonomic classification.</title>
        <authorList>
            <person name="Goeker M."/>
        </authorList>
    </citation>
    <scope>NUCLEOTIDE SEQUENCE [LARGE SCALE GENOMIC DNA]</scope>
    <source>
        <strain evidence="3 4">DSM 22359</strain>
    </source>
</reference>
<sequence length="207" mass="23161">MKQQVNLYTAELRPRQQRLTAGAALALVAVFLLMILGIAGYGEWQSRQLAERVVNMEQRNAGLQASVQQLSEQVDARQPDPELQAALKRVADTLSRRQRLLDRVETLANDNHSGFSGRLAALARQVPEDLWLTSISLESAPHSLSLRGRTYAAKRVPDYLQRLGEEPVFAGETFRDFRLRRPGDEEPSAEWVGFHLSTTPAGEGRDD</sequence>